<dbReference type="OrthoDB" id="116380at2759"/>
<feature type="region of interest" description="Disordered" evidence="2">
    <location>
        <begin position="469"/>
        <end position="571"/>
    </location>
</feature>
<organism evidence="3 4">
    <name type="scientific">Russula ochroleuca</name>
    <dbReference type="NCBI Taxonomy" id="152965"/>
    <lineage>
        <taxon>Eukaryota</taxon>
        <taxon>Fungi</taxon>
        <taxon>Dikarya</taxon>
        <taxon>Basidiomycota</taxon>
        <taxon>Agaricomycotina</taxon>
        <taxon>Agaricomycetes</taxon>
        <taxon>Russulales</taxon>
        <taxon>Russulaceae</taxon>
        <taxon>Russula</taxon>
    </lineage>
</organism>
<feature type="compositionally biased region" description="Basic residues" evidence="2">
    <location>
        <begin position="178"/>
        <end position="188"/>
    </location>
</feature>
<accession>A0A9P5TDF7</accession>
<feature type="compositionally biased region" description="Polar residues" evidence="2">
    <location>
        <begin position="41"/>
        <end position="50"/>
    </location>
</feature>
<feature type="compositionally biased region" description="Basic and acidic residues" evidence="2">
    <location>
        <begin position="113"/>
        <end position="122"/>
    </location>
</feature>
<comment type="caution">
    <text evidence="3">The sequence shown here is derived from an EMBL/GenBank/DDBJ whole genome shotgun (WGS) entry which is preliminary data.</text>
</comment>
<protein>
    <submittedName>
        <fullName evidence="3">Uncharacterized protein</fullName>
    </submittedName>
</protein>
<keyword evidence="4" id="KW-1185">Reference proteome</keyword>
<feature type="region of interest" description="Disordered" evidence="2">
    <location>
        <begin position="1"/>
        <end position="61"/>
    </location>
</feature>
<proteinExistence type="predicted"/>
<keyword evidence="1" id="KW-0175">Coiled coil</keyword>
<feature type="compositionally biased region" description="Polar residues" evidence="2">
    <location>
        <begin position="193"/>
        <end position="205"/>
    </location>
</feature>
<evidence type="ECO:0000256" key="1">
    <source>
        <dbReference type="SAM" id="Coils"/>
    </source>
</evidence>
<evidence type="ECO:0000313" key="3">
    <source>
        <dbReference type="EMBL" id="KAF8486405.1"/>
    </source>
</evidence>
<evidence type="ECO:0000313" key="4">
    <source>
        <dbReference type="Proteomes" id="UP000759537"/>
    </source>
</evidence>
<feature type="coiled-coil region" evidence="1">
    <location>
        <begin position="239"/>
        <end position="266"/>
    </location>
</feature>
<evidence type="ECO:0000256" key="2">
    <source>
        <dbReference type="SAM" id="MobiDB-lite"/>
    </source>
</evidence>
<dbReference type="AlphaFoldDB" id="A0A9P5TDF7"/>
<feature type="region of interest" description="Disordered" evidence="2">
    <location>
        <begin position="74"/>
        <end position="224"/>
    </location>
</feature>
<name>A0A9P5TDF7_9AGAM</name>
<reference evidence="3" key="2">
    <citation type="journal article" date="2020" name="Nat. Commun.">
        <title>Large-scale genome sequencing of mycorrhizal fungi provides insights into the early evolution of symbiotic traits.</title>
        <authorList>
            <person name="Miyauchi S."/>
            <person name="Kiss E."/>
            <person name="Kuo A."/>
            <person name="Drula E."/>
            <person name="Kohler A."/>
            <person name="Sanchez-Garcia M."/>
            <person name="Morin E."/>
            <person name="Andreopoulos B."/>
            <person name="Barry K.W."/>
            <person name="Bonito G."/>
            <person name="Buee M."/>
            <person name="Carver A."/>
            <person name="Chen C."/>
            <person name="Cichocki N."/>
            <person name="Clum A."/>
            <person name="Culley D."/>
            <person name="Crous P.W."/>
            <person name="Fauchery L."/>
            <person name="Girlanda M."/>
            <person name="Hayes R.D."/>
            <person name="Keri Z."/>
            <person name="LaButti K."/>
            <person name="Lipzen A."/>
            <person name="Lombard V."/>
            <person name="Magnuson J."/>
            <person name="Maillard F."/>
            <person name="Murat C."/>
            <person name="Nolan M."/>
            <person name="Ohm R.A."/>
            <person name="Pangilinan J."/>
            <person name="Pereira M.F."/>
            <person name="Perotto S."/>
            <person name="Peter M."/>
            <person name="Pfister S."/>
            <person name="Riley R."/>
            <person name="Sitrit Y."/>
            <person name="Stielow J.B."/>
            <person name="Szollosi G."/>
            <person name="Zifcakova L."/>
            <person name="Stursova M."/>
            <person name="Spatafora J.W."/>
            <person name="Tedersoo L."/>
            <person name="Vaario L.M."/>
            <person name="Yamada A."/>
            <person name="Yan M."/>
            <person name="Wang P."/>
            <person name="Xu J."/>
            <person name="Bruns T."/>
            <person name="Baldrian P."/>
            <person name="Vilgalys R."/>
            <person name="Dunand C."/>
            <person name="Henrissat B."/>
            <person name="Grigoriev I.V."/>
            <person name="Hibbett D."/>
            <person name="Nagy L.G."/>
            <person name="Martin F.M."/>
        </authorList>
    </citation>
    <scope>NUCLEOTIDE SEQUENCE</scope>
    <source>
        <strain evidence="3">Prilba</strain>
    </source>
</reference>
<feature type="compositionally biased region" description="Basic and acidic residues" evidence="2">
    <location>
        <begin position="550"/>
        <end position="567"/>
    </location>
</feature>
<gene>
    <name evidence="3" type="ORF">DFH94DRAFT_850431</name>
</gene>
<feature type="compositionally biased region" description="Low complexity" evidence="2">
    <location>
        <begin position="92"/>
        <end position="103"/>
    </location>
</feature>
<dbReference type="EMBL" id="WHVB01000002">
    <property type="protein sequence ID" value="KAF8486405.1"/>
    <property type="molecule type" value="Genomic_DNA"/>
</dbReference>
<sequence>MTSDNLDILIVGVPDDDNSSSALACPCSHSERLNPTHPGPSRTSPRTSATDNRDHLFPPIPVLRSPQISLDVFGSSSSCVSSSHPPHPSPTHPSTCSSSQSSSIQWAANSILSRDKDEEQDRRRKRGNSSTERNAKYNSSLRPSPLRSAHSDVATSPTPAHVDASSDAGLRPSSVTRFFRRTIRRVRRSSSSPNGATDTLAGSDTTRNDGQKGDHVEVKGKRTRPAPLDLKQEADFGYFQKQTTVLDNLKERLETANKLHEEAVDLETLYESGTVAAGRDFRATGIPRPLPQDDVLFDEVDSVLADIRQFYEELKKFWTEETRHVIEAVKKGRTDPRDFERWKTFHSSLKQALESWKNRPPGDAPPLRSNIITSSSTGADLGAIAASLSSSIGFLGEALERMSSSASLQYSLSGLSYFQRVYVAFAGNSHLCLSLLRHCADYGEKVFSWCSPSIASPTSSRSLKTLEDIGGLGTHSTRDLSTGTERPPSRHAPPDPTQQSLTVSHATDKDPPKPDIMTPPPHAAGESQGLQSTLGLGGGGSGVGLPDTFKSSEGEYRTSTEDRERIFGQDNLPQRPRERFLHLTWPALKDAVLILLSIYATVSLAFSFFQDFGTTRPPRIPG</sequence>
<feature type="compositionally biased region" description="Polar residues" evidence="2">
    <location>
        <begin position="128"/>
        <end position="142"/>
    </location>
</feature>
<dbReference type="Proteomes" id="UP000759537">
    <property type="component" value="Unassembled WGS sequence"/>
</dbReference>
<feature type="compositionally biased region" description="Low complexity" evidence="2">
    <location>
        <begin position="525"/>
        <end position="534"/>
    </location>
</feature>
<feature type="compositionally biased region" description="Basic and acidic residues" evidence="2">
    <location>
        <begin position="206"/>
        <end position="220"/>
    </location>
</feature>
<reference evidence="3" key="1">
    <citation type="submission" date="2019-10" db="EMBL/GenBank/DDBJ databases">
        <authorList>
            <consortium name="DOE Joint Genome Institute"/>
            <person name="Kuo A."/>
            <person name="Miyauchi S."/>
            <person name="Kiss E."/>
            <person name="Drula E."/>
            <person name="Kohler A."/>
            <person name="Sanchez-Garcia M."/>
            <person name="Andreopoulos B."/>
            <person name="Barry K.W."/>
            <person name="Bonito G."/>
            <person name="Buee M."/>
            <person name="Carver A."/>
            <person name="Chen C."/>
            <person name="Cichocki N."/>
            <person name="Clum A."/>
            <person name="Culley D."/>
            <person name="Crous P.W."/>
            <person name="Fauchery L."/>
            <person name="Girlanda M."/>
            <person name="Hayes R."/>
            <person name="Keri Z."/>
            <person name="LaButti K."/>
            <person name="Lipzen A."/>
            <person name="Lombard V."/>
            <person name="Magnuson J."/>
            <person name="Maillard F."/>
            <person name="Morin E."/>
            <person name="Murat C."/>
            <person name="Nolan M."/>
            <person name="Ohm R."/>
            <person name="Pangilinan J."/>
            <person name="Pereira M."/>
            <person name="Perotto S."/>
            <person name="Peter M."/>
            <person name="Riley R."/>
            <person name="Sitrit Y."/>
            <person name="Stielow B."/>
            <person name="Szollosi G."/>
            <person name="Zifcakova L."/>
            <person name="Stursova M."/>
            <person name="Spatafora J.W."/>
            <person name="Tedersoo L."/>
            <person name="Vaario L.-M."/>
            <person name="Yamada A."/>
            <person name="Yan M."/>
            <person name="Wang P."/>
            <person name="Xu J."/>
            <person name="Bruns T."/>
            <person name="Baldrian P."/>
            <person name="Vilgalys R."/>
            <person name="Henrissat B."/>
            <person name="Grigoriev I.V."/>
            <person name="Hibbett D."/>
            <person name="Nagy L.G."/>
            <person name="Martin F.M."/>
        </authorList>
    </citation>
    <scope>NUCLEOTIDE SEQUENCE</scope>
    <source>
        <strain evidence="3">Prilba</strain>
    </source>
</reference>
<feature type="compositionally biased region" description="Low complexity" evidence="2">
    <location>
        <begin position="75"/>
        <end position="84"/>
    </location>
</feature>